<sequence>MGQHNVTLRDGETKEVTSDDIGDIRNPQIIQTIFVDMTDDNVIVE</sequence>
<organism evidence="2 3">
    <name type="scientific">Cenarchaeum symbiosum (strain A)</name>
    <dbReference type="NCBI Taxonomy" id="414004"/>
    <lineage>
        <taxon>Archaea</taxon>
        <taxon>Nitrososphaerota</taxon>
        <taxon>Candidatus Cenarchaeales</taxon>
        <taxon>Candidatus Cenarchaeaceae</taxon>
        <taxon>Candidatus Cenarchaeum</taxon>
    </lineage>
</organism>
<feature type="compositionally biased region" description="Basic and acidic residues" evidence="1">
    <location>
        <begin position="7"/>
        <end position="17"/>
    </location>
</feature>
<dbReference type="KEGG" id="csy:CENSYa_1186"/>
<dbReference type="HOGENOM" id="CLU_3194344_0_0_2"/>
<dbReference type="AlphaFoldDB" id="A0RWU3"/>
<proteinExistence type="predicted"/>
<dbReference type="Proteomes" id="UP000000758">
    <property type="component" value="Chromosome"/>
</dbReference>
<dbReference type="EnsemblBacteria" id="ABK77810">
    <property type="protein sequence ID" value="ABK77810"/>
    <property type="gene ID" value="CENSYa_1186"/>
</dbReference>
<gene>
    <name evidence="2" type="ordered locus">CENSYa_1186</name>
</gene>
<protein>
    <submittedName>
        <fullName evidence="2">Uncharacterized protein</fullName>
    </submittedName>
</protein>
<evidence type="ECO:0000313" key="3">
    <source>
        <dbReference type="Proteomes" id="UP000000758"/>
    </source>
</evidence>
<name>A0RWU3_CENSY</name>
<dbReference type="EMBL" id="DP000238">
    <property type="protein sequence ID" value="ABK77810.1"/>
    <property type="molecule type" value="Genomic_DNA"/>
</dbReference>
<reference evidence="2 3" key="1">
    <citation type="journal article" date="2006" name="Proc. Natl. Acad. Sci. U.S.A.">
        <title>Genomic analysis of the uncultivated marine crenarchaeote Cenarchaeum symbiosum.</title>
        <authorList>
            <person name="Hallam S.J."/>
            <person name="Konstantinidis K.T."/>
            <person name="Putnam N."/>
            <person name="Schleper C."/>
            <person name="Watanabe Y."/>
            <person name="Sugahara J."/>
            <person name="Preston C."/>
            <person name="de la Torre J."/>
            <person name="Richardson P.M."/>
            <person name="DeLong E.F."/>
        </authorList>
    </citation>
    <scope>NUCLEOTIDE SEQUENCE [LARGE SCALE GENOMIC DNA]</scope>
    <source>
        <strain evidence="3">A</strain>
    </source>
</reference>
<accession>A0RWU3</accession>
<feature type="region of interest" description="Disordered" evidence="1">
    <location>
        <begin position="1"/>
        <end position="20"/>
    </location>
</feature>
<evidence type="ECO:0000313" key="2">
    <source>
        <dbReference type="EMBL" id="ABK77810.1"/>
    </source>
</evidence>
<evidence type="ECO:0000256" key="1">
    <source>
        <dbReference type="SAM" id="MobiDB-lite"/>
    </source>
</evidence>
<keyword evidence="3" id="KW-1185">Reference proteome</keyword>